<dbReference type="OMA" id="KHMDFQR"/>
<dbReference type="PIRSF" id="PIRSF005719">
    <property type="entry name" value="SMC"/>
    <property type="match status" value="1"/>
</dbReference>
<dbReference type="SUPFAM" id="SSF52540">
    <property type="entry name" value="P-loop containing nucleoside triphosphate hydrolases"/>
    <property type="match status" value="1"/>
</dbReference>
<feature type="coiled-coil region" evidence="3">
    <location>
        <begin position="624"/>
        <end position="651"/>
    </location>
</feature>
<dbReference type="GO" id="GO:0005694">
    <property type="term" value="C:chromosome"/>
    <property type="evidence" value="ECO:0007669"/>
    <property type="project" value="InterPro"/>
</dbReference>
<dbReference type="InParanoid" id="L2GXK1"/>
<dbReference type="STRING" id="948595.L2GXK1"/>
<dbReference type="GO" id="GO:0005524">
    <property type="term" value="F:ATP binding"/>
    <property type="evidence" value="ECO:0007669"/>
    <property type="project" value="InterPro"/>
</dbReference>
<dbReference type="SMART" id="SM00968">
    <property type="entry name" value="SMC_hinge"/>
    <property type="match status" value="1"/>
</dbReference>
<dbReference type="InterPro" id="IPR010935">
    <property type="entry name" value="SMC_hinge"/>
</dbReference>
<dbReference type="PANTHER" id="PTHR18937">
    <property type="entry name" value="STRUCTURAL MAINTENANCE OF CHROMOSOMES SMC FAMILY MEMBER"/>
    <property type="match status" value="1"/>
</dbReference>
<dbReference type="SUPFAM" id="SSF75553">
    <property type="entry name" value="Smc hinge domain"/>
    <property type="match status" value="1"/>
</dbReference>
<dbReference type="RefSeq" id="XP_008073698.1">
    <property type="nucleotide sequence ID" value="XM_008075507.1"/>
</dbReference>
<dbReference type="GeneID" id="19878562"/>
<evidence type="ECO:0000256" key="3">
    <source>
        <dbReference type="SAM" id="Coils"/>
    </source>
</evidence>
<organism evidence="5 6">
    <name type="scientific">Vavraia culicis (isolate floridensis)</name>
    <name type="common">Microsporidian parasite</name>
    <dbReference type="NCBI Taxonomy" id="948595"/>
    <lineage>
        <taxon>Eukaryota</taxon>
        <taxon>Fungi</taxon>
        <taxon>Fungi incertae sedis</taxon>
        <taxon>Microsporidia</taxon>
        <taxon>Pleistophoridae</taxon>
        <taxon>Vavraia</taxon>
    </lineage>
</organism>
<comment type="subcellular location">
    <subcellularLocation>
        <location evidence="1">Nucleus</location>
    </subcellularLocation>
</comment>
<sequence length="1028" mass="119788">MGLKKLEIRNFKSHRDTKILFDRFTCIIGLNGCGKSNILDALCFVLMYPEEYMRVSSLEELKLDFHGDTSVFVEIGTRDGTNVRLHRCILSLEQQNRESYQVNDVFVGRKEYMECVAGLHVGRCIILQNNIERIVSVKPLELAKLLEDVSGSAQFREIYEKMSEEIKKCTNECKTFFKKIKIRLQNKKEVEMGREKKRMLDECLAERNRLSREICISKIKERETAISQNEKDMVALQNRLDILKEEARNNERELNVLRSTIREQQLLYIDAKNEYKSVLYLDNGNLEEIKRQKEREKAKIEDEIRKIEMEIESDKNAEIIERVNQIREDYNILLYEFNKENGELIREERDVRKLVEKVSANTEEIEKSEKRIEKNKLLIRSKSKRIDELKQKVDENTSNDLMRLKNREIEINEILGQFLRYKSFVKIEENKDQIIKTLKALFPGVRGKLKDLLNVSQSRYIVPIEVLLGHNSQVIVTNTKDEALRCIKYLESKKLCKLTFFPIDNMRPISNKTSVIDGFVRAIDCISYSSVLQTIIEYVFNECYVVLDTDLDRDRNRKYVTLDGTLFHKNALITGGPVTVTLDHSIITELNEISTKISAYAHLNIIIERIEEIKEEIKILGVEQATLVKAINELQSENDAIKNENPFLNARLSKIDKRLSAQKAKKFSSILNGFSSIEELESFVNYEKIKTRENERKALIAEFSRVQKELEREIEEAIAKLNIRNNEKNIKSNFERVNRELKEARAIFENKRSASDGVINEINAVNKDLLVKKDEIERLENEKEEILQFGILEEIVSLEDVDEQVSMNVNIKESEERLSSLNAKIDEIYATCNSGNVENGNEERELKRLQKRYEEKKKESVDLRAELRGVKKSRLELFNNGYGKISDILHKIFSFFNQSAQLTCANRSEPYLGEIKYYVLKDEYKFYEDLSGGEKSVALLCFILAINKYLNAPFYFFDEIDSALDRTHIAGLSEYLSNRNDGEREDLFENDQFVCISLKKEFFKNADSLIGVYKSDGTSKIIGYRLHD</sequence>
<dbReference type="Gene3D" id="3.30.70.1620">
    <property type="match status" value="1"/>
</dbReference>
<dbReference type="Proteomes" id="UP000011081">
    <property type="component" value="Unassembled WGS sequence"/>
</dbReference>
<reference evidence="6" key="1">
    <citation type="submission" date="2011-03" db="EMBL/GenBank/DDBJ databases">
        <title>The genome sequence of Vavraia culicis strain floridensis.</title>
        <authorList>
            <consortium name="The Broad Institute Genome Sequencing Platform"/>
            <person name="Cuomo C."/>
            <person name="Becnel J."/>
            <person name="Sanscrainte N."/>
            <person name="Young S.K."/>
            <person name="Zeng Q."/>
            <person name="Gargeya S."/>
            <person name="Fitzgerald M."/>
            <person name="Haas B."/>
            <person name="Abouelleil A."/>
            <person name="Alvarado L."/>
            <person name="Arachchi H.M."/>
            <person name="Berlin A."/>
            <person name="Chapman S.B."/>
            <person name="Gearin G."/>
            <person name="Goldberg J."/>
            <person name="Griggs A."/>
            <person name="Gujja S."/>
            <person name="Hansen M."/>
            <person name="Heiman D."/>
            <person name="Howarth C."/>
            <person name="Larimer J."/>
            <person name="Lui A."/>
            <person name="MacDonald P.J.P."/>
            <person name="McCowen C."/>
            <person name="Montmayeur A."/>
            <person name="Murphy C."/>
            <person name="Neiman D."/>
            <person name="Pearson M."/>
            <person name="Priest M."/>
            <person name="Roberts A."/>
            <person name="Saif S."/>
            <person name="Shea T."/>
            <person name="Sisk P."/>
            <person name="Stolte C."/>
            <person name="Sykes S."/>
            <person name="Wortman J."/>
            <person name="Nusbaum C."/>
            <person name="Birren B."/>
        </authorList>
    </citation>
    <scope>NUCLEOTIDE SEQUENCE [LARGE SCALE GENOMIC DNA]</scope>
    <source>
        <strain evidence="6">floridensis</strain>
    </source>
</reference>
<dbReference type="InterPro" id="IPR027417">
    <property type="entry name" value="P-loop_NTPase"/>
</dbReference>
<proteinExistence type="predicted"/>
<dbReference type="Pfam" id="PF02463">
    <property type="entry name" value="SMC_N"/>
    <property type="match status" value="1"/>
</dbReference>
<protein>
    <recommendedName>
        <fullName evidence="4">SMC hinge domain-containing protein</fullName>
    </recommendedName>
</protein>
<keyword evidence="6" id="KW-1185">Reference proteome</keyword>
<feature type="coiled-coil region" evidence="3">
    <location>
        <begin position="351"/>
        <end position="399"/>
    </location>
</feature>
<dbReference type="Gene3D" id="3.40.50.300">
    <property type="entry name" value="P-loop containing nucleotide triphosphate hydrolases"/>
    <property type="match status" value="2"/>
</dbReference>
<dbReference type="InterPro" id="IPR036277">
    <property type="entry name" value="SMC_hinge_sf"/>
</dbReference>
<accession>L2GXK1</accession>
<feature type="coiled-coil region" evidence="3">
    <location>
        <begin position="811"/>
        <end position="866"/>
    </location>
</feature>
<dbReference type="AlphaFoldDB" id="L2GXK1"/>
<name>L2GXK1_VAVCU</name>
<dbReference type="InterPro" id="IPR024704">
    <property type="entry name" value="SMC"/>
</dbReference>
<gene>
    <name evidence="5" type="ORF">VCUG_00677</name>
</gene>
<evidence type="ECO:0000313" key="6">
    <source>
        <dbReference type="Proteomes" id="UP000011081"/>
    </source>
</evidence>
<evidence type="ECO:0000259" key="4">
    <source>
        <dbReference type="SMART" id="SM00968"/>
    </source>
</evidence>
<dbReference type="InterPro" id="IPR003395">
    <property type="entry name" value="RecF/RecN/SMC_N"/>
</dbReference>
<feature type="domain" description="SMC hinge" evidence="4">
    <location>
        <begin position="443"/>
        <end position="556"/>
    </location>
</feature>
<dbReference type="EMBL" id="GL877411">
    <property type="protein sequence ID" value="ELA47835.1"/>
    <property type="molecule type" value="Genomic_DNA"/>
</dbReference>
<dbReference type="GO" id="GO:0051276">
    <property type="term" value="P:chromosome organization"/>
    <property type="evidence" value="ECO:0007669"/>
    <property type="project" value="InterPro"/>
</dbReference>
<dbReference type="HOGENOM" id="CLU_001042_0_1_1"/>
<dbReference type="OrthoDB" id="5575062at2759"/>
<dbReference type="VEuPathDB" id="MicrosporidiaDB:VCUG_00677"/>
<evidence type="ECO:0000313" key="5">
    <source>
        <dbReference type="EMBL" id="ELA47835.1"/>
    </source>
</evidence>
<evidence type="ECO:0000256" key="1">
    <source>
        <dbReference type="ARBA" id="ARBA00004123"/>
    </source>
</evidence>
<evidence type="ECO:0000256" key="2">
    <source>
        <dbReference type="ARBA" id="ARBA00023054"/>
    </source>
</evidence>
<keyword evidence="2 3" id="KW-0175">Coiled coil</keyword>
<dbReference type="Gene3D" id="1.20.1060.20">
    <property type="match status" value="1"/>
</dbReference>
<feature type="coiled-coil region" evidence="3">
    <location>
        <begin position="226"/>
        <end position="317"/>
    </location>
</feature>
<dbReference type="GO" id="GO:0016887">
    <property type="term" value="F:ATP hydrolysis activity"/>
    <property type="evidence" value="ECO:0007669"/>
    <property type="project" value="InterPro"/>
</dbReference>
<feature type="coiled-coil region" evidence="3">
    <location>
        <begin position="689"/>
        <end position="782"/>
    </location>
</feature>
<dbReference type="GO" id="GO:0005634">
    <property type="term" value="C:nucleus"/>
    <property type="evidence" value="ECO:0007669"/>
    <property type="project" value="UniProtKB-SubCell"/>
</dbReference>
<dbReference type="Pfam" id="PF06470">
    <property type="entry name" value="SMC_hinge"/>
    <property type="match status" value="1"/>
</dbReference>